<keyword evidence="3 11" id="KW-1134">Transmembrane beta strand</keyword>
<accession>A0A7X1FVB0</accession>
<evidence type="ECO:0000259" key="14">
    <source>
        <dbReference type="Pfam" id="PF00593"/>
    </source>
</evidence>
<evidence type="ECO:0000259" key="15">
    <source>
        <dbReference type="Pfam" id="PF07715"/>
    </source>
</evidence>
<evidence type="ECO:0000256" key="3">
    <source>
        <dbReference type="ARBA" id="ARBA00022452"/>
    </source>
</evidence>
<dbReference type="GO" id="GO:0009279">
    <property type="term" value="C:cell outer membrane"/>
    <property type="evidence" value="ECO:0007669"/>
    <property type="project" value="UniProtKB-SubCell"/>
</dbReference>
<evidence type="ECO:0000256" key="7">
    <source>
        <dbReference type="ARBA" id="ARBA00023065"/>
    </source>
</evidence>
<dbReference type="SUPFAM" id="SSF56935">
    <property type="entry name" value="Porins"/>
    <property type="match status" value="1"/>
</dbReference>
<evidence type="ECO:0000256" key="10">
    <source>
        <dbReference type="ARBA" id="ARBA00023237"/>
    </source>
</evidence>
<keyword evidence="9 11" id="KW-0472">Membrane</keyword>
<evidence type="ECO:0000313" key="16">
    <source>
        <dbReference type="EMBL" id="MBC2667643.1"/>
    </source>
</evidence>
<evidence type="ECO:0000256" key="12">
    <source>
        <dbReference type="RuleBase" id="RU003357"/>
    </source>
</evidence>
<comment type="similarity">
    <text evidence="11 12">Belongs to the TonB-dependent receptor family.</text>
</comment>
<evidence type="ECO:0000256" key="1">
    <source>
        <dbReference type="ARBA" id="ARBA00004571"/>
    </source>
</evidence>
<reference evidence="16 17" key="1">
    <citation type="submission" date="2020-08" db="EMBL/GenBank/DDBJ databases">
        <title>The genome sequence of type strain Novosphingobium piscinae KCTC 42194.</title>
        <authorList>
            <person name="Liu Y."/>
        </authorList>
    </citation>
    <scope>NUCLEOTIDE SEQUENCE [LARGE SCALE GENOMIC DNA]</scope>
    <source>
        <strain evidence="16 17">KCTC 42194</strain>
    </source>
</reference>
<evidence type="ECO:0000313" key="17">
    <source>
        <dbReference type="Proteomes" id="UP000551327"/>
    </source>
</evidence>
<feature type="domain" description="TonB-dependent receptor plug" evidence="15">
    <location>
        <begin position="59"/>
        <end position="165"/>
    </location>
</feature>
<dbReference type="InterPro" id="IPR000531">
    <property type="entry name" value="Beta-barrel_TonB"/>
</dbReference>
<evidence type="ECO:0000256" key="8">
    <source>
        <dbReference type="ARBA" id="ARBA00023077"/>
    </source>
</evidence>
<dbReference type="Pfam" id="PF00593">
    <property type="entry name" value="TonB_dep_Rec_b-barrel"/>
    <property type="match status" value="1"/>
</dbReference>
<evidence type="ECO:0000256" key="4">
    <source>
        <dbReference type="ARBA" id="ARBA00022496"/>
    </source>
</evidence>
<dbReference type="RefSeq" id="WP_185677528.1">
    <property type="nucleotide sequence ID" value="NZ_JACLAX010000001.1"/>
</dbReference>
<dbReference type="PROSITE" id="PS51257">
    <property type="entry name" value="PROKAR_LIPOPROTEIN"/>
    <property type="match status" value="1"/>
</dbReference>
<dbReference type="PROSITE" id="PS52016">
    <property type="entry name" value="TONB_DEPENDENT_REC_3"/>
    <property type="match status" value="1"/>
</dbReference>
<evidence type="ECO:0000256" key="9">
    <source>
        <dbReference type="ARBA" id="ARBA00023136"/>
    </source>
</evidence>
<feature type="domain" description="TonB-dependent receptor-like beta-barrel" evidence="14">
    <location>
        <begin position="332"/>
        <end position="724"/>
    </location>
</feature>
<evidence type="ECO:0000256" key="5">
    <source>
        <dbReference type="ARBA" id="ARBA00022692"/>
    </source>
</evidence>
<keyword evidence="2 11" id="KW-0813">Transport</keyword>
<feature type="chain" id="PRO_5031214868" evidence="13">
    <location>
        <begin position="26"/>
        <end position="767"/>
    </location>
</feature>
<keyword evidence="7" id="KW-0406">Ion transport</keyword>
<comment type="caution">
    <text evidence="16">The sequence shown here is derived from an EMBL/GenBank/DDBJ whole genome shotgun (WGS) entry which is preliminary data.</text>
</comment>
<feature type="signal peptide" evidence="13">
    <location>
        <begin position="1"/>
        <end position="25"/>
    </location>
</feature>
<dbReference type="PANTHER" id="PTHR32552">
    <property type="entry name" value="FERRICHROME IRON RECEPTOR-RELATED"/>
    <property type="match status" value="1"/>
</dbReference>
<keyword evidence="17" id="KW-1185">Reference proteome</keyword>
<dbReference type="InterPro" id="IPR012910">
    <property type="entry name" value="Plug_dom"/>
</dbReference>
<dbReference type="Gene3D" id="2.40.170.20">
    <property type="entry name" value="TonB-dependent receptor, beta-barrel domain"/>
    <property type="match status" value="1"/>
</dbReference>
<dbReference type="Proteomes" id="UP000551327">
    <property type="component" value="Unassembled WGS sequence"/>
</dbReference>
<dbReference type="InterPro" id="IPR039426">
    <property type="entry name" value="TonB-dep_rcpt-like"/>
</dbReference>
<keyword evidence="5 11" id="KW-0812">Transmembrane</keyword>
<keyword evidence="6" id="KW-0408">Iron</keyword>
<dbReference type="GO" id="GO:0006826">
    <property type="term" value="P:iron ion transport"/>
    <property type="evidence" value="ECO:0007669"/>
    <property type="project" value="UniProtKB-KW"/>
</dbReference>
<gene>
    <name evidence="16" type="ORF">H7F53_00620</name>
</gene>
<dbReference type="InterPro" id="IPR036942">
    <property type="entry name" value="Beta-barrel_TonB_sf"/>
</dbReference>
<evidence type="ECO:0000256" key="11">
    <source>
        <dbReference type="PROSITE-ProRule" id="PRU01360"/>
    </source>
</evidence>
<dbReference type="CDD" id="cd01347">
    <property type="entry name" value="ligand_gated_channel"/>
    <property type="match status" value="1"/>
</dbReference>
<keyword evidence="13" id="KW-0732">Signal</keyword>
<name>A0A7X1FVB0_9SPHN</name>
<evidence type="ECO:0000256" key="2">
    <source>
        <dbReference type="ARBA" id="ARBA00022448"/>
    </source>
</evidence>
<comment type="subcellular location">
    <subcellularLocation>
        <location evidence="1 11">Cell outer membrane</location>
        <topology evidence="1 11">Multi-pass membrane protein</topology>
    </subcellularLocation>
</comment>
<dbReference type="Pfam" id="PF07715">
    <property type="entry name" value="Plug"/>
    <property type="match status" value="1"/>
</dbReference>
<protein>
    <submittedName>
        <fullName evidence="16">TonB-dependent receptor</fullName>
    </submittedName>
</protein>
<keyword evidence="4" id="KW-0410">Iron transport</keyword>
<dbReference type="EMBL" id="JACLAX010000001">
    <property type="protein sequence ID" value="MBC2667643.1"/>
    <property type="molecule type" value="Genomic_DNA"/>
</dbReference>
<dbReference type="PANTHER" id="PTHR32552:SF81">
    <property type="entry name" value="TONB-DEPENDENT OUTER MEMBRANE RECEPTOR"/>
    <property type="match status" value="1"/>
</dbReference>
<evidence type="ECO:0000256" key="13">
    <source>
        <dbReference type="SAM" id="SignalP"/>
    </source>
</evidence>
<proteinExistence type="inferred from homology"/>
<evidence type="ECO:0000256" key="6">
    <source>
        <dbReference type="ARBA" id="ARBA00023004"/>
    </source>
</evidence>
<keyword evidence="10 11" id="KW-0998">Cell outer membrane</keyword>
<keyword evidence="8 12" id="KW-0798">TonB box</keyword>
<keyword evidence="16" id="KW-0675">Receptor</keyword>
<sequence>MRMIKHAVLASTSLLVLACAAPAWAAGEAQATAADEASATADEDGAIVVTARRRAETLLQVPVSVSVATAEQLARDQVYTLTDLQRLTPALEVSQTSGGENNGGARLRGLGTAVFNSSVTPSVAFVVDDVPQGNLAFPQLFDMGQVEVLRGPQGTLFGQSASAGVVNVRSVAPSLDGFSGNVGIDFADKGTAGAEYGLLVLRGAVNAPLSDTVAVRVAGQLRQEKGLQRNIRLGNDSNVRDIGVRGRLLAKPTETLTINLTAEYNKNRTRGTNFFVLAIAPTGAANSVASNNAFTNPAGNCGITISARAEQYCSELEPAQSTEALSLSGMVDLELGDLTLTSITSYRKLDREVVRQDFTRLAGAASARSENLLNEVNQFTQELRGTYKGKGFDVVGGLFYARYNFDQLPLGGTFGSRTPDTRVGFSICTAAGTFCIPGAGTPTFTREDTQSTTYAAFADVTVNLTDQVDLFGGLRYTDFSTSLGIGLNRTTTTNTSTIDDKNLSGRIGLRYQPNSDLNVYASYARGYKSPALVVNADPSVATVNLKAELADAFEVGVKYAVAPGIQLEANAYYNKTRNFQSQNSQLINTQLVSVANNIPSVSARGIELSAFGRLGDHVTFNTGYQYNVVKYPSGFLSDDGANIGGRQLVFAPRHKASFSGEYFRTAFGKVDAFLNANVVYKSATLLAARVDPRYNFPAHATIGGAIGLRDSDNAWRASIFVRNLTKQREPTAYLANSFAGAIDGGIRAWPVGGLTARVVGLSFDASF</sequence>
<dbReference type="AlphaFoldDB" id="A0A7X1FVB0"/>
<organism evidence="16 17">
    <name type="scientific">Novosphingobium piscinae</name>
    <dbReference type="NCBI Taxonomy" id="1507448"/>
    <lineage>
        <taxon>Bacteria</taxon>
        <taxon>Pseudomonadati</taxon>
        <taxon>Pseudomonadota</taxon>
        <taxon>Alphaproteobacteria</taxon>
        <taxon>Sphingomonadales</taxon>
        <taxon>Sphingomonadaceae</taxon>
        <taxon>Novosphingobium</taxon>
    </lineage>
</organism>